<gene>
    <name evidence="6" type="ORF">HC757_14980</name>
</gene>
<dbReference type="Proteomes" id="UP000737113">
    <property type="component" value="Unassembled WGS sequence"/>
</dbReference>
<dbReference type="InterPro" id="IPR050595">
    <property type="entry name" value="Bact_response_regulator"/>
</dbReference>
<protein>
    <submittedName>
        <fullName evidence="6">Response regulator</fullName>
    </submittedName>
</protein>
<dbReference type="PROSITE" id="PS50110">
    <property type="entry name" value="RESPONSE_REGULATORY"/>
    <property type="match status" value="1"/>
</dbReference>
<dbReference type="InterPro" id="IPR001789">
    <property type="entry name" value="Sig_transdc_resp-reg_receiver"/>
</dbReference>
<comment type="caution">
    <text evidence="6">The sequence shown here is derived from an EMBL/GenBank/DDBJ whole genome shotgun (WGS) entry which is preliminary data.</text>
</comment>
<evidence type="ECO:0000256" key="3">
    <source>
        <dbReference type="PROSITE-ProRule" id="PRU00169"/>
    </source>
</evidence>
<feature type="transmembrane region" description="Helical" evidence="4">
    <location>
        <begin position="27"/>
        <end position="48"/>
    </location>
</feature>
<name>A0A972FVD7_9GAMM</name>
<dbReference type="RefSeq" id="WP_169565186.1">
    <property type="nucleotide sequence ID" value="NZ_JAAXYH010000012.1"/>
</dbReference>
<dbReference type="AlphaFoldDB" id="A0A972FVD7"/>
<feature type="domain" description="Response regulatory" evidence="5">
    <location>
        <begin position="10"/>
        <end position="127"/>
    </location>
</feature>
<keyword evidence="2" id="KW-0902">Two-component regulatory system</keyword>
<keyword evidence="4" id="KW-0472">Membrane</keyword>
<keyword evidence="1 3" id="KW-0597">Phosphoprotein</keyword>
<keyword evidence="4" id="KW-0812">Transmembrane</keyword>
<dbReference type="PANTHER" id="PTHR44591:SF14">
    <property type="entry name" value="PROTEIN PILG"/>
    <property type="match status" value="1"/>
</dbReference>
<keyword evidence="4" id="KW-1133">Transmembrane helix</keyword>
<proteinExistence type="predicted"/>
<dbReference type="SUPFAM" id="SSF52172">
    <property type="entry name" value="CheY-like"/>
    <property type="match status" value="1"/>
</dbReference>
<organism evidence="6 7">
    <name type="scientific">Shewanella salipaludis</name>
    <dbReference type="NCBI Taxonomy" id="2723052"/>
    <lineage>
        <taxon>Bacteria</taxon>
        <taxon>Pseudomonadati</taxon>
        <taxon>Pseudomonadota</taxon>
        <taxon>Gammaproteobacteria</taxon>
        <taxon>Alteromonadales</taxon>
        <taxon>Shewanellaceae</taxon>
        <taxon>Shewanella</taxon>
    </lineage>
</organism>
<dbReference type="SMART" id="SM00448">
    <property type="entry name" value="REC"/>
    <property type="match status" value="1"/>
</dbReference>
<evidence type="ECO:0000256" key="4">
    <source>
        <dbReference type="SAM" id="Phobius"/>
    </source>
</evidence>
<feature type="modified residue" description="4-aspartylphosphate" evidence="3">
    <location>
        <position position="59"/>
    </location>
</feature>
<evidence type="ECO:0000256" key="1">
    <source>
        <dbReference type="ARBA" id="ARBA00022553"/>
    </source>
</evidence>
<dbReference type="GO" id="GO:0000160">
    <property type="term" value="P:phosphorelay signal transduction system"/>
    <property type="evidence" value="ECO:0007669"/>
    <property type="project" value="UniProtKB-KW"/>
</dbReference>
<sequence>MTASSQPLLDCLIVDDEPGIAWVMEHLLLTGGYTAVSVPTGMAALAALRQQRFRLAFLDAKLPDIDGLQLAQQLRELEPAMPIILVSGYYYPDDPAILRALESDTISHFIAKPFTNGDILAVLAGLA</sequence>
<evidence type="ECO:0000259" key="5">
    <source>
        <dbReference type="PROSITE" id="PS50110"/>
    </source>
</evidence>
<keyword evidence="7" id="KW-1185">Reference proteome</keyword>
<evidence type="ECO:0000256" key="2">
    <source>
        <dbReference type="ARBA" id="ARBA00023012"/>
    </source>
</evidence>
<dbReference type="PANTHER" id="PTHR44591">
    <property type="entry name" value="STRESS RESPONSE REGULATOR PROTEIN 1"/>
    <property type="match status" value="1"/>
</dbReference>
<evidence type="ECO:0000313" key="7">
    <source>
        <dbReference type="Proteomes" id="UP000737113"/>
    </source>
</evidence>
<dbReference type="InterPro" id="IPR011006">
    <property type="entry name" value="CheY-like_superfamily"/>
</dbReference>
<dbReference type="Gene3D" id="3.40.50.2300">
    <property type="match status" value="1"/>
</dbReference>
<accession>A0A972FVD7</accession>
<dbReference type="Pfam" id="PF00072">
    <property type="entry name" value="Response_reg"/>
    <property type="match status" value="1"/>
</dbReference>
<evidence type="ECO:0000313" key="6">
    <source>
        <dbReference type="EMBL" id="NMH66461.1"/>
    </source>
</evidence>
<reference evidence="6" key="1">
    <citation type="submission" date="2020-04" db="EMBL/GenBank/DDBJ databases">
        <title>Description of Shewanella salipaludis sp. nov., isolated from a salt marsh.</title>
        <authorList>
            <person name="Park S."/>
            <person name="Yoon J.-H."/>
        </authorList>
    </citation>
    <scope>NUCLEOTIDE SEQUENCE</scope>
    <source>
        <strain evidence="6">SHSM-M6</strain>
    </source>
</reference>
<dbReference type="EMBL" id="JAAXYH010000012">
    <property type="protein sequence ID" value="NMH66461.1"/>
    <property type="molecule type" value="Genomic_DNA"/>
</dbReference>
<dbReference type="CDD" id="cd00156">
    <property type="entry name" value="REC"/>
    <property type="match status" value="1"/>
</dbReference>